<evidence type="ECO:0000313" key="2">
    <source>
        <dbReference type="Proteomes" id="UP000000742"/>
    </source>
</evidence>
<dbReference type="EMBL" id="CP000922">
    <property type="protein sequence ID" value="ACJ35191.1"/>
    <property type="molecule type" value="Genomic_DNA"/>
</dbReference>
<protein>
    <submittedName>
        <fullName evidence="1">Uncharacterized protein</fullName>
    </submittedName>
</protein>
<dbReference type="KEGG" id="afl:Aflv_2838"/>
<organism evidence="1 2">
    <name type="scientific">Anoxybacillus flavithermus (strain DSM 21510 / WK1)</name>
    <dbReference type="NCBI Taxonomy" id="491915"/>
    <lineage>
        <taxon>Bacteria</taxon>
        <taxon>Bacillati</taxon>
        <taxon>Bacillota</taxon>
        <taxon>Bacilli</taxon>
        <taxon>Bacillales</taxon>
        <taxon>Anoxybacillaceae</taxon>
        <taxon>Anoxybacillus</taxon>
    </lineage>
</organism>
<gene>
    <name evidence="1" type="ordered locus">Aflv_2838</name>
</gene>
<evidence type="ECO:0000313" key="1">
    <source>
        <dbReference type="EMBL" id="ACJ35191.1"/>
    </source>
</evidence>
<sequence length="41" mass="4979">MNNRKKDENDEIRNDQVDCIDDSCMYERFFNVEFMDVSAEI</sequence>
<dbReference type="AlphaFoldDB" id="B7GMT9"/>
<accession>B7GMT9</accession>
<dbReference type="Proteomes" id="UP000000742">
    <property type="component" value="Chromosome"/>
</dbReference>
<reference evidence="1 2" key="1">
    <citation type="journal article" date="2008" name="Genome Biol.">
        <title>Encapsulated in silica: genome, proteome and physiology of the thermophilic bacterium Anoxybacillus flavithermus WK1.</title>
        <authorList>
            <person name="Saw J.H."/>
            <person name="Mountain B.W."/>
            <person name="Feng L."/>
            <person name="Omelchenko M.V."/>
            <person name="Hou S."/>
            <person name="Saito J.A."/>
            <person name="Stott M.B."/>
            <person name="Li D."/>
            <person name="Zhao G."/>
            <person name="Wu J."/>
            <person name="Galperin M.Y."/>
            <person name="Koonin E.V."/>
            <person name="Makarova K.S."/>
            <person name="Wolf Y.I."/>
            <person name="Rigden D.J."/>
            <person name="Dunfield P.F."/>
            <person name="Wang L."/>
            <person name="Alam M."/>
        </authorList>
    </citation>
    <scope>NUCLEOTIDE SEQUENCE [LARGE SCALE GENOMIC DNA]</scope>
    <source>
        <strain evidence="2">DSM 21510 / WK1</strain>
    </source>
</reference>
<dbReference type="STRING" id="491915.Aflv_2838"/>
<dbReference type="HOGENOM" id="CLU_3264939_0_0_9"/>
<proteinExistence type="predicted"/>
<name>B7GMT9_ANOFW</name>